<dbReference type="SUPFAM" id="SSF51735">
    <property type="entry name" value="NAD(P)-binding Rossmann-fold domains"/>
    <property type="match status" value="1"/>
</dbReference>
<protein>
    <submittedName>
        <fullName evidence="4">Levodione reductase</fullName>
    </submittedName>
</protein>
<comment type="caution">
    <text evidence="4">The sequence shown here is derived from an EMBL/GenBank/DDBJ whole genome shotgun (WGS) entry which is preliminary data.</text>
</comment>
<name>A0A8H6RG70_9PEZI</name>
<dbReference type="PANTHER" id="PTHR24321">
    <property type="entry name" value="DEHYDROGENASES, SHORT CHAIN"/>
    <property type="match status" value="1"/>
</dbReference>
<keyword evidence="5" id="KW-1185">Reference proteome</keyword>
<evidence type="ECO:0000256" key="1">
    <source>
        <dbReference type="ARBA" id="ARBA00006484"/>
    </source>
</evidence>
<evidence type="ECO:0000256" key="3">
    <source>
        <dbReference type="ARBA" id="ARBA00023002"/>
    </source>
</evidence>
<dbReference type="PANTHER" id="PTHR24321:SF12">
    <property type="entry name" value="SHORT-CHAIN DEHYDROGENASE_REDUCTASE FAMILY, PUTATIVE (AFU_ORTHOLOGUE AFUA_5G14340)-RELATED"/>
    <property type="match status" value="1"/>
</dbReference>
<keyword evidence="3" id="KW-0560">Oxidoreductase</keyword>
<evidence type="ECO:0000313" key="4">
    <source>
        <dbReference type="EMBL" id="KAF7190157.1"/>
    </source>
</evidence>
<evidence type="ECO:0000313" key="5">
    <source>
        <dbReference type="Proteomes" id="UP000660729"/>
    </source>
</evidence>
<dbReference type="Gene3D" id="3.40.50.720">
    <property type="entry name" value="NAD(P)-binding Rossmann-like Domain"/>
    <property type="match status" value="1"/>
</dbReference>
<dbReference type="InterPro" id="IPR002347">
    <property type="entry name" value="SDR_fam"/>
</dbReference>
<dbReference type="Proteomes" id="UP000660729">
    <property type="component" value="Unassembled WGS sequence"/>
</dbReference>
<dbReference type="FunFam" id="3.40.50.720:FF:000084">
    <property type="entry name" value="Short-chain dehydrogenase reductase"/>
    <property type="match status" value="1"/>
</dbReference>
<dbReference type="EMBL" id="JABCIY010000175">
    <property type="protein sequence ID" value="KAF7190157.1"/>
    <property type="molecule type" value="Genomic_DNA"/>
</dbReference>
<proteinExistence type="inferred from homology"/>
<dbReference type="PRINTS" id="PR00080">
    <property type="entry name" value="SDRFAMILY"/>
</dbReference>
<reference evidence="4" key="1">
    <citation type="submission" date="2020-04" db="EMBL/GenBank/DDBJ databases">
        <title>Draft genome resource of the tomato pathogen Pseudocercospora fuligena.</title>
        <authorList>
            <person name="Zaccaron A."/>
        </authorList>
    </citation>
    <scope>NUCLEOTIDE SEQUENCE</scope>
    <source>
        <strain evidence="4">PF001</strain>
    </source>
</reference>
<dbReference type="InterPro" id="IPR036291">
    <property type="entry name" value="NAD(P)-bd_dom_sf"/>
</dbReference>
<dbReference type="Pfam" id="PF13561">
    <property type="entry name" value="adh_short_C2"/>
    <property type="match status" value="1"/>
</dbReference>
<accession>A0A8H6RG70</accession>
<dbReference type="OrthoDB" id="5840532at2759"/>
<evidence type="ECO:0000256" key="2">
    <source>
        <dbReference type="ARBA" id="ARBA00022857"/>
    </source>
</evidence>
<dbReference type="GO" id="GO:0016491">
    <property type="term" value="F:oxidoreductase activity"/>
    <property type="evidence" value="ECO:0007669"/>
    <property type="project" value="UniProtKB-KW"/>
</dbReference>
<keyword evidence="2" id="KW-0521">NADP</keyword>
<gene>
    <name evidence="4" type="ORF">HII31_08488</name>
</gene>
<dbReference type="AlphaFoldDB" id="A0A8H6RG70"/>
<dbReference type="CDD" id="cd05233">
    <property type="entry name" value="SDR_c"/>
    <property type="match status" value="1"/>
</dbReference>
<comment type="similarity">
    <text evidence="1">Belongs to the short-chain dehydrogenases/reductases (SDR) family.</text>
</comment>
<sequence>MAFPGVTIVVGAASGIGRATARLFVKRGCTKIVLGDVNSTGLKDTKQQLLEIEPKADVAEESCDVTSESSVETFFSKAVSRFGRIDHAANVAGVLMPGTSPVFSAKDFDTQFSINARGMWLCQRAEIVQMLKQEPIQQADSPSPIRGTIANVASMAALRVYDNLPSYCASKFAILGFTKSDAMRYGAEHIRINAVCPGVIKTPMLGEVRDDDTTNIAEMTKEMALGRQGRPEEVAEGLFWLSSPQSSFVTGIALPINGGMVGA</sequence>
<organism evidence="4 5">
    <name type="scientific">Pseudocercospora fuligena</name>
    <dbReference type="NCBI Taxonomy" id="685502"/>
    <lineage>
        <taxon>Eukaryota</taxon>
        <taxon>Fungi</taxon>
        <taxon>Dikarya</taxon>
        <taxon>Ascomycota</taxon>
        <taxon>Pezizomycotina</taxon>
        <taxon>Dothideomycetes</taxon>
        <taxon>Dothideomycetidae</taxon>
        <taxon>Mycosphaerellales</taxon>
        <taxon>Mycosphaerellaceae</taxon>
        <taxon>Pseudocercospora</taxon>
    </lineage>
</organism>
<dbReference type="PRINTS" id="PR00081">
    <property type="entry name" value="GDHRDH"/>
</dbReference>